<sequence length="123" mass="13266">MRQHRQRTSHWVHNGVAFALTALLGGLLTASSVAAIDQPHRGCGGGFELGSLTFAASIQLPRIQAALQEGIYDTAEFASLFDVIDQNGDGLVCFQDVGALNDGAGKWQFFYNAVDNNSAHEDW</sequence>
<evidence type="ECO:0000259" key="1">
    <source>
        <dbReference type="PROSITE" id="PS50222"/>
    </source>
</evidence>
<dbReference type="InterPro" id="IPR018247">
    <property type="entry name" value="EF_Hand_1_Ca_BS"/>
</dbReference>
<organism evidence="2 3">
    <name type="scientific">Luteitalea pratensis</name>
    <dbReference type="NCBI Taxonomy" id="1855912"/>
    <lineage>
        <taxon>Bacteria</taxon>
        <taxon>Pseudomonadati</taxon>
        <taxon>Acidobacteriota</taxon>
        <taxon>Vicinamibacteria</taxon>
        <taxon>Vicinamibacterales</taxon>
        <taxon>Vicinamibacteraceae</taxon>
        <taxon>Luteitalea</taxon>
    </lineage>
</organism>
<dbReference type="InterPro" id="IPR002048">
    <property type="entry name" value="EF_hand_dom"/>
</dbReference>
<dbReference type="EMBL" id="CP015136">
    <property type="protein sequence ID" value="AMY09571.1"/>
    <property type="molecule type" value="Genomic_DNA"/>
</dbReference>
<dbReference type="AlphaFoldDB" id="A0A143PM52"/>
<name>A0A143PM52_LUTPR</name>
<reference evidence="2 3" key="1">
    <citation type="journal article" date="2016" name="Genome Announc.">
        <title>First Complete Genome Sequence of a Subdivision 6 Acidobacterium Strain.</title>
        <authorList>
            <person name="Huang S."/>
            <person name="Vieira S."/>
            <person name="Bunk B."/>
            <person name="Riedel T."/>
            <person name="Sproer C."/>
            <person name="Overmann J."/>
        </authorList>
    </citation>
    <scope>NUCLEOTIDE SEQUENCE [LARGE SCALE GENOMIC DNA]</scope>
    <source>
        <strain evidence="3">DSM 100886 HEG_-6_39</strain>
    </source>
</reference>
<keyword evidence="3" id="KW-1185">Reference proteome</keyword>
<evidence type="ECO:0000313" key="3">
    <source>
        <dbReference type="Proteomes" id="UP000076079"/>
    </source>
</evidence>
<dbReference type="PROSITE" id="PS00018">
    <property type="entry name" value="EF_HAND_1"/>
    <property type="match status" value="1"/>
</dbReference>
<accession>A0A143PM52</accession>
<dbReference type="RefSeq" id="WP_110171309.1">
    <property type="nucleotide sequence ID" value="NZ_CP015136.1"/>
</dbReference>
<dbReference type="KEGG" id="abac:LuPra_02790"/>
<reference evidence="3" key="2">
    <citation type="submission" date="2016-04" db="EMBL/GenBank/DDBJ databases">
        <title>First Complete Genome Sequence of a Subdivision 6 Acidobacterium.</title>
        <authorList>
            <person name="Huang S."/>
            <person name="Vieira S."/>
            <person name="Bunk B."/>
            <person name="Riedel T."/>
            <person name="Sproeer C."/>
            <person name="Overmann J."/>
        </authorList>
    </citation>
    <scope>NUCLEOTIDE SEQUENCE [LARGE SCALE GENOMIC DNA]</scope>
    <source>
        <strain evidence="3">DSM 100886 HEG_-6_39</strain>
    </source>
</reference>
<dbReference type="PROSITE" id="PS50222">
    <property type="entry name" value="EF_HAND_2"/>
    <property type="match status" value="1"/>
</dbReference>
<proteinExistence type="predicted"/>
<dbReference type="GO" id="GO:0005509">
    <property type="term" value="F:calcium ion binding"/>
    <property type="evidence" value="ECO:0007669"/>
    <property type="project" value="InterPro"/>
</dbReference>
<gene>
    <name evidence="2" type="ORF">LuPra_02790</name>
</gene>
<protein>
    <recommendedName>
        <fullName evidence="1">EF-hand domain-containing protein</fullName>
    </recommendedName>
</protein>
<feature type="domain" description="EF-hand" evidence="1">
    <location>
        <begin position="72"/>
        <end position="107"/>
    </location>
</feature>
<dbReference type="STRING" id="1855912.LuPra_02790"/>
<evidence type="ECO:0000313" key="2">
    <source>
        <dbReference type="EMBL" id="AMY09571.1"/>
    </source>
</evidence>
<dbReference type="Proteomes" id="UP000076079">
    <property type="component" value="Chromosome"/>
</dbReference>